<dbReference type="EMBL" id="JNBR01001610">
    <property type="protein sequence ID" value="OQR85723.1"/>
    <property type="molecule type" value="Genomic_DNA"/>
</dbReference>
<keyword evidence="2" id="KW-1185">Reference proteome</keyword>
<gene>
    <name evidence="1" type="ORF">ACHHYP_11489</name>
</gene>
<accession>A0A1V9YJ03</accession>
<dbReference type="OrthoDB" id="206118at2759"/>
<sequence length="1070" mass="116940">MADDDTAVLDLLQSLRVRDKWMAELRRQLGADRESSAVVATGDVILLLRAATVDVVERVAAWRAAAATPFAVHADARGRNCLLALVADGNDISGRLLQSQRDPFLLGAPLEAATSVLATVADTTTVTRQRLEAAITALREEEGLYGRWRPPLTLSEPKAIATLSKKRRSSGREQSIYDQEADVRRELQHANKQLRDHDAFVTRLQGQLDALHSEDSEPGRGGDIGRQRAAQLRQTALAHGRTDAAQLQEALTAAATTTTELTKIVRRCDTILASIATEKKRLQQDRATKKPSIDATNLRCRCYWLPVLRHLLPRRATRKRNAAIHTTKVAPAVPPPDTAAVPKLSKAAQPAKQVLTPSAPLLAATDAQPPETMLAVPLVPESNGDTEVAATPPRVRVARSLPPQSLPQYVLHDVAVQDRVCCVRVLAKGAQGYLPPGYLFHALAADAPALFLTCRLATVEYDRLGYGATARGLRAFCAWFCVVYDRRRRRFRLVWSGPPCPRPLRSRDWDESAICVHKQGVKWPRTFALVQLFHRTEAPALLHIVTACLRTDRVDETAVHLRPPLVRLLRWAGSGLAWSHTKALTSVPPMRVFTGVVATGTVHVYDHSSHYTVHDADGGVYALATRDFNPFGTLALPVSDFNALFANAATLSDGSVVVNTRRWWAYLEKYTRRLPIARFAAVVGGVRCLVRLALLQSNSEFQSWFQIQIWRVDTASSAELVVSVAQWLECAYTQQLIVPELAPLTCSQCDALSSIVIPPPPMPTALPTVGTDATDATDDALLSDVPGDALGTDEPPVCRACLDLLASIFVETSSAPICCPVHDPPAQTLVCLDRCLDEEATSKALARLHAFGCVSQWSPEVPGSTAIAVWEACDVGLTYQSLALATASWPGMVLALVARDRWRSAVVDADLIAQLAAVDAALERAMATPPMAAEEIILDLYLTSEAIIMDALLSCCRTRSQRSWRLPTSVVGATSWPAAAKFLADPSCLRSALQFDADWLALPPALAQVLAAFKHHDQWQLIDSALLKPAFQPLYEALDAAMDFVLDIDSRRGFLWHLSVDDRYSVVFIE</sequence>
<name>A0A1V9YJ03_ACHHY</name>
<protein>
    <submittedName>
        <fullName evidence="1">Uncharacterized protein</fullName>
    </submittedName>
</protein>
<comment type="caution">
    <text evidence="1">The sequence shown here is derived from an EMBL/GenBank/DDBJ whole genome shotgun (WGS) entry which is preliminary data.</text>
</comment>
<dbReference type="Proteomes" id="UP000243579">
    <property type="component" value="Unassembled WGS sequence"/>
</dbReference>
<reference evidence="1 2" key="1">
    <citation type="journal article" date="2014" name="Genome Biol. Evol.">
        <title>The secreted proteins of Achlya hypogyna and Thraustotheca clavata identify the ancestral oomycete secretome and reveal gene acquisitions by horizontal gene transfer.</title>
        <authorList>
            <person name="Misner I."/>
            <person name="Blouin N."/>
            <person name="Leonard G."/>
            <person name="Richards T.A."/>
            <person name="Lane C.E."/>
        </authorList>
    </citation>
    <scope>NUCLEOTIDE SEQUENCE [LARGE SCALE GENOMIC DNA]</scope>
    <source>
        <strain evidence="1 2">ATCC 48635</strain>
    </source>
</reference>
<evidence type="ECO:0000313" key="2">
    <source>
        <dbReference type="Proteomes" id="UP000243579"/>
    </source>
</evidence>
<organism evidence="1 2">
    <name type="scientific">Achlya hypogyna</name>
    <name type="common">Oomycete</name>
    <name type="synonym">Protoachlya hypogyna</name>
    <dbReference type="NCBI Taxonomy" id="1202772"/>
    <lineage>
        <taxon>Eukaryota</taxon>
        <taxon>Sar</taxon>
        <taxon>Stramenopiles</taxon>
        <taxon>Oomycota</taxon>
        <taxon>Saprolegniomycetes</taxon>
        <taxon>Saprolegniales</taxon>
        <taxon>Achlyaceae</taxon>
        <taxon>Achlya</taxon>
    </lineage>
</organism>
<proteinExistence type="predicted"/>
<dbReference type="AlphaFoldDB" id="A0A1V9YJ03"/>
<evidence type="ECO:0000313" key="1">
    <source>
        <dbReference type="EMBL" id="OQR85723.1"/>
    </source>
</evidence>